<reference evidence="1" key="1">
    <citation type="journal article" date="2020" name="Stud. Mycol.">
        <title>101 Dothideomycetes genomes: a test case for predicting lifestyles and emergence of pathogens.</title>
        <authorList>
            <person name="Haridas S."/>
            <person name="Albert R."/>
            <person name="Binder M."/>
            <person name="Bloem J."/>
            <person name="Labutti K."/>
            <person name="Salamov A."/>
            <person name="Andreopoulos B."/>
            <person name="Baker S."/>
            <person name="Barry K."/>
            <person name="Bills G."/>
            <person name="Bluhm B."/>
            <person name="Cannon C."/>
            <person name="Castanera R."/>
            <person name="Culley D."/>
            <person name="Daum C."/>
            <person name="Ezra D."/>
            <person name="Gonzalez J."/>
            <person name="Henrissat B."/>
            <person name="Kuo A."/>
            <person name="Liang C."/>
            <person name="Lipzen A."/>
            <person name="Lutzoni F."/>
            <person name="Magnuson J."/>
            <person name="Mondo S."/>
            <person name="Nolan M."/>
            <person name="Ohm R."/>
            <person name="Pangilinan J."/>
            <person name="Park H.-J."/>
            <person name="Ramirez L."/>
            <person name="Alfaro M."/>
            <person name="Sun H."/>
            <person name="Tritt A."/>
            <person name="Yoshinaga Y."/>
            <person name="Zwiers L.-H."/>
            <person name="Turgeon B."/>
            <person name="Goodwin S."/>
            <person name="Spatafora J."/>
            <person name="Crous P."/>
            <person name="Grigoriev I."/>
        </authorList>
    </citation>
    <scope>NUCLEOTIDE SEQUENCE</scope>
    <source>
        <strain evidence="1">CBS 122681</strain>
    </source>
</reference>
<dbReference type="EMBL" id="MU004300">
    <property type="protein sequence ID" value="KAF2660355.1"/>
    <property type="molecule type" value="Genomic_DNA"/>
</dbReference>
<organism evidence="1 2">
    <name type="scientific">Lophiostoma macrostomum CBS 122681</name>
    <dbReference type="NCBI Taxonomy" id="1314788"/>
    <lineage>
        <taxon>Eukaryota</taxon>
        <taxon>Fungi</taxon>
        <taxon>Dikarya</taxon>
        <taxon>Ascomycota</taxon>
        <taxon>Pezizomycotina</taxon>
        <taxon>Dothideomycetes</taxon>
        <taxon>Pleosporomycetidae</taxon>
        <taxon>Pleosporales</taxon>
        <taxon>Lophiostomataceae</taxon>
        <taxon>Lophiostoma</taxon>
    </lineage>
</organism>
<evidence type="ECO:0000313" key="2">
    <source>
        <dbReference type="Proteomes" id="UP000799324"/>
    </source>
</evidence>
<sequence>MYATEHQQMPESLYPQQRQVVFSAQQSGRFLPLPSKTCAGNDHDDNADELPTPLLHLRQNHFFETSLAQKFQAGSSGGSTIPWVGITQRWPGNISASYQASVVHGDVSQYEKAACYHLEVLSLSTRSENPAGFVHSFAARSTPSRYMPQLSIAYSNQLPSYQRHESRNAVAFTTAVSNAIRRCAEHGKQVTMVSIATDGFACNTELLRPWVHEMPHFLWVIVVRKLMQSKQEYYQRING</sequence>
<name>A0A6A6TK06_9PLEO</name>
<evidence type="ECO:0000313" key="1">
    <source>
        <dbReference type="EMBL" id="KAF2660355.1"/>
    </source>
</evidence>
<dbReference type="Proteomes" id="UP000799324">
    <property type="component" value="Unassembled WGS sequence"/>
</dbReference>
<protein>
    <submittedName>
        <fullName evidence="1">Uncharacterized protein</fullName>
    </submittedName>
</protein>
<keyword evidence="2" id="KW-1185">Reference proteome</keyword>
<gene>
    <name evidence="1" type="ORF">K491DRAFT_674859</name>
</gene>
<dbReference type="AlphaFoldDB" id="A0A6A6TK06"/>
<proteinExistence type="predicted"/>
<accession>A0A6A6TK06</accession>